<organism evidence="3 4">
    <name type="scientific">Amniculicola lignicola CBS 123094</name>
    <dbReference type="NCBI Taxonomy" id="1392246"/>
    <lineage>
        <taxon>Eukaryota</taxon>
        <taxon>Fungi</taxon>
        <taxon>Dikarya</taxon>
        <taxon>Ascomycota</taxon>
        <taxon>Pezizomycotina</taxon>
        <taxon>Dothideomycetes</taxon>
        <taxon>Pleosporomycetidae</taxon>
        <taxon>Pleosporales</taxon>
        <taxon>Amniculicolaceae</taxon>
        <taxon>Amniculicola</taxon>
    </lineage>
</organism>
<feature type="transmembrane region" description="Helical" evidence="2">
    <location>
        <begin position="199"/>
        <end position="219"/>
    </location>
</feature>
<reference evidence="3" key="1">
    <citation type="journal article" date="2020" name="Stud. Mycol.">
        <title>101 Dothideomycetes genomes: a test case for predicting lifestyles and emergence of pathogens.</title>
        <authorList>
            <person name="Haridas S."/>
            <person name="Albert R."/>
            <person name="Binder M."/>
            <person name="Bloem J."/>
            <person name="Labutti K."/>
            <person name="Salamov A."/>
            <person name="Andreopoulos B."/>
            <person name="Baker S."/>
            <person name="Barry K."/>
            <person name="Bills G."/>
            <person name="Bluhm B."/>
            <person name="Cannon C."/>
            <person name="Castanera R."/>
            <person name="Culley D."/>
            <person name="Daum C."/>
            <person name="Ezra D."/>
            <person name="Gonzalez J."/>
            <person name="Henrissat B."/>
            <person name="Kuo A."/>
            <person name="Liang C."/>
            <person name="Lipzen A."/>
            <person name="Lutzoni F."/>
            <person name="Magnuson J."/>
            <person name="Mondo S."/>
            <person name="Nolan M."/>
            <person name="Ohm R."/>
            <person name="Pangilinan J."/>
            <person name="Park H.-J."/>
            <person name="Ramirez L."/>
            <person name="Alfaro M."/>
            <person name="Sun H."/>
            <person name="Tritt A."/>
            <person name="Yoshinaga Y."/>
            <person name="Zwiers L.-H."/>
            <person name="Turgeon B."/>
            <person name="Goodwin S."/>
            <person name="Spatafora J."/>
            <person name="Crous P."/>
            <person name="Grigoriev I."/>
        </authorList>
    </citation>
    <scope>NUCLEOTIDE SEQUENCE</scope>
    <source>
        <strain evidence="3">CBS 123094</strain>
    </source>
</reference>
<dbReference type="EMBL" id="ML977563">
    <property type="protein sequence ID" value="KAF2005460.1"/>
    <property type="molecule type" value="Genomic_DNA"/>
</dbReference>
<feature type="compositionally biased region" description="Pro residues" evidence="1">
    <location>
        <begin position="22"/>
        <end position="31"/>
    </location>
</feature>
<protein>
    <submittedName>
        <fullName evidence="3">Uncharacterized protein</fullName>
    </submittedName>
</protein>
<dbReference type="OrthoDB" id="3903561at2759"/>
<evidence type="ECO:0000313" key="3">
    <source>
        <dbReference type="EMBL" id="KAF2005460.1"/>
    </source>
</evidence>
<accession>A0A6A5WUF4</accession>
<name>A0A6A5WUF4_9PLEO</name>
<feature type="region of interest" description="Disordered" evidence="1">
    <location>
        <begin position="1"/>
        <end position="53"/>
    </location>
</feature>
<sequence length="678" mass="77037">MKNEDGTIREGEDEYEYEVLDPPTPITPLPPYSTTWGNESWDDAKSNENSNAGTPKIGVRRVLSYDLVKERLLRKSPVWGNQSWEDVGAQSPTVGVRRVLSWDVVKGRLSAGGKMERASTWGNDVAEPRLWKRSSTRVGHMCRRCYGSLKIGATRIGQLWLRGYESSLWPSVKEFEKTDPDSQIHGKKKSQILFSWKQLLGFCIFGGLGILPLLLFGNYTRSQLGGPWMYTVFNSKTTSCGEAFGVVENATMTGTEALFALDKTMGSFKFSQAKLLDTIWDVVVGKGVQFAGFLVSYEVYSSIFLRIVEHHPATFQTFSNITLNGASWVSLWALFRDLFRIRSKRVWAIYFSLFLSIAYVLSLSTWLSAMTGYVSTTIPWVDMNDNSQIVPASSFQEGYFVTKAGNESFNNTCAASHEIGTIQSRRMAQKHDCDCMLPNGTITSYRVDPQPPYYSYYLDQYRDLDNCTFNIPNNTKTYIDPADNIILQCKDPITITLFNKKYEYDTVEYDWGYCHGETGYPYLTLKTRCLPDTANEAFKWGFSTMLAGVFLIIHTIWSILMYIIWQDAQFNSVLVKSGYRMSQLRAAFTITEASKQKTGLTAQELLGCDLGKLGKELYGSRSRRPAEIGVGMYEGVLSVGARRELELRRRRREGRGERGSGKRLRRRRTDIREEEEEV</sequence>
<keyword evidence="2" id="KW-0812">Transmembrane</keyword>
<gene>
    <name evidence="3" type="ORF">P154DRAFT_616266</name>
</gene>
<keyword evidence="4" id="KW-1185">Reference proteome</keyword>
<feature type="compositionally biased region" description="Basic and acidic residues" evidence="1">
    <location>
        <begin position="1"/>
        <end position="10"/>
    </location>
</feature>
<feature type="transmembrane region" description="Helical" evidence="2">
    <location>
        <begin position="315"/>
        <end position="335"/>
    </location>
</feature>
<keyword evidence="2" id="KW-1133">Transmembrane helix</keyword>
<evidence type="ECO:0000313" key="4">
    <source>
        <dbReference type="Proteomes" id="UP000799779"/>
    </source>
</evidence>
<feature type="transmembrane region" description="Helical" evidence="2">
    <location>
        <begin position="347"/>
        <end position="367"/>
    </location>
</feature>
<proteinExistence type="predicted"/>
<evidence type="ECO:0000256" key="1">
    <source>
        <dbReference type="SAM" id="MobiDB-lite"/>
    </source>
</evidence>
<evidence type="ECO:0000256" key="2">
    <source>
        <dbReference type="SAM" id="Phobius"/>
    </source>
</evidence>
<dbReference type="Proteomes" id="UP000799779">
    <property type="component" value="Unassembled WGS sequence"/>
</dbReference>
<feature type="region of interest" description="Disordered" evidence="1">
    <location>
        <begin position="650"/>
        <end position="678"/>
    </location>
</feature>
<feature type="transmembrane region" description="Helical" evidence="2">
    <location>
        <begin position="540"/>
        <end position="565"/>
    </location>
</feature>
<keyword evidence="2" id="KW-0472">Membrane</keyword>
<dbReference type="AlphaFoldDB" id="A0A6A5WUF4"/>